<keyword evidence="3" id="KW-1133">Transmembrane helix</keyword>
<dbReference type="EMBL" id="VNJI01000026">
    <property type="protein sequence ID" value="TVY08213.1"/>
    <property type="molecule type" value="Genomic_DNA"/>
</dbReference>
<dbReference type="PANTHER" id="PTHR36927">
    <property type="entry name" value="BLR4337 PROTEIN"/>
    <property type="match status" value="1"/>
</dbReference>
<feature type="domain" description="Acyltransferase 3" evidence="4">
    <location>
        <begin position="1"/>
        <end position="343"/>
    </location>
</feature>
<keyword evidence="5" id="KW-0012">Acyltransferase</keyword>
<comment type="caution">
    <text evidence="5">The sequence shown here is derived from an EMBL/GenBank/DDBJ whole genome shotgun (WGS) entry which is preliminary data.</text>
</comment>
<name>A0A559K801_9BACL</name>
<keyword evidence="3" id="KW-0472">Membrane</keyword>
<gene>
    <name evidence="5" type="ORF">FPZ49_20140</name>
</gene>
<keyword evidence="5" id="KW-0808">Transferase</keyword>
<dbReference type="PANTHER" id="PTHR36927:SF4">
    <property type="entry name" value="BLR5718 PROTEIN"/>
    <property type="match status" value="1"/>
</dbReference>
<dbReference type="OrthoDB" id="5446016at2"/>
<feature type="transmembrane region" description="Helical" evidence="3">
    <location>
        <begin position="192"/>
        <end position="211"/>
    </location>
</feature>
<evidence type="ECO:0000256" key="2">
    <source>
        <dbReference type="ARBA" id="ARBA00007400"/>
    </source>
</evidence>
<evidence type="ECO:0000313" key="6">
    <source>
        <dbReference type="Proteomes" id="UP000317036"/>
    </source>
</evidence>
<dbReference type="InterPro" id="IPR050623">
    <property type="entry name" value="Glucan_succinyl_AcylTrfase"/>
</dbReference>
<feature type="transmembrane region" description="Helical" evidence="3">
    <location>
        <begin position="328"/>
        <end position="349"/>
    </location>
</feature>
<evidence type="ECO:0000313" key="5">
    <source>
        <dbReference type="EMBL" id="TVY08213.1"/>
    </source>
</evidence>
<accession>A0A559K801</accession>
<evidence type="ECO:0000256" key="1">
    <source>
        <dbReference type="ARBA" id="ARBA00004370"/>
    </source>
</evidence>
<comment type="similarity">
    <text evidence="2">Belongs to the acyltransferase 3 family.</text>
</comment>
<dbReference type="InterPro" id="IPR002656">
    <property type="entry name" value="Acyl_transf_3_dom"/>
</dbReference>
<feature type="transmembrane region" description="Helical" evidence="3">
    <location>
        <begin position="78"/>
        <end position="99"/>
    </location>
</feature>
<keyword evidence="3" id="KW-0812">Transmembrane</keyword>
<feature type="transmembrane region" description="Helical" evidence="3">
    <location>
        <begin position="119"/>
        <end position="140"/>
    </location>
</feature>
<sequence length="356" mass="40464">MLVIVFHTSIAYGAAGSWILVDVDTSKLTITSILLTIFTAVCQAFFMGLFFFLSSYFIPASYERKGAGRFIKDRLIRLGIPLVFYCFVIGPITGWFAHFRDRQSLTEFYHIEVWSFKQIFVGPAWFLEALLYFVILYTTFRLIRGKRAAVQSERPFPKNLTLLAAAVGIGFVAFVVRFVYPTGQGPLGLQFGYFPLYFLLFIVGLLAYRYNWIPQIPARTVKIWGWVAVCAIPVLPVGLILTGALEGNMTFAGGLNVQALVYAFWEPFICIGMILILLRLFQKHLHRSNPLRKWMSANAYTVYIIHPPVIVGWTIFMTNFIWPPAIKWLLVSLLSIICCFLLSAILRAIPGARRIL</sequence>
<dbReference type="AlphaFoldDB" id="A0A559K801"/>
<reference evidence="5 6" key="1">
    <citation type="submission" date="2019-07" db="EMBL/GenBank/DDBJ databases">
        <authorList>
            <person name="Kim J."/>
        </authorList>
    </citation>
    <scope>NUCLEOTIDE SEQUENCE [LARGE SCALE GENOMIC DNA]</scope>
    <source>
        <strain evidence="5 6">JC52</strain>
    </source>
</reference>
<evidence type="ECO:0000259" key="4">
    <source>
        <dbReference type="Pfam" id="PF01757"/>
    </source>
</evidence>
<feature type="transmembrane region" description="Helical" evidence="3">
    <location>
        <begin position="223"/>
        <end position="245"/>
    </location>
</feature>
<dbReference type="GO" id="GO:0016747">
    <property type="term" value="F:acyltransferase activity, transferring groups other than amino-acyl groups"/>
    <property type="evidence" value="ECO:0007669"/>
    <property type="project" value="InterPro"/>
</dbReference>
<feature type="transmembrane region" description="Helical" evidence="3">
    <location>
        <begin position="160"/>
        <end position="180"/>
    </location>
</feature>
<proteinExistence type="inferred from homology"/>
<keyword evidence="6" id="KW-1185">Reference proteome</keyword>
<evidence type="ECO:0000256" key="3">
    <source>
        <dbReference type="SAM" id="Phobius"/>
    </source>
</evidence>
<comment type="subcellular location">
    <subcellularLocation>
        <location evidence="1">Membrane</location>
    </subcellularLocation>
</comment>
<protein>
    <submittedName>
        <fullName evidence="5">Acyltransferase family protein</fullName>
    </submittedName>
</protein>
<feature type="transmembrane region" description="Helical" evidence="3">
    <location>
        <begin position="33"/>
        <end position="58"/>
    </location>
</feature>
<dbReference type="Proteomes" id="UP000317036">
    <property type="component" value="Unassembled WGS sequence"/>
</dbReference>
<feature type="transmembrane region" description="Helical" evidence="3">
    <location>
        <begin position="302"/>
        <end position="322"/>
    </location>
</feature>
<organism evidence="5 6">
    <name type="scientific">Paenibacillus cremeus</name>
    <dbReference type="NCBI Taxonomy" id="2163881"/>
    <lineage>
        <taxon>Bacteria</taxon>
        <taxon>Bacillati</taxon>
        <taxon>Bacillota</taxon>
        <taxon>Bacilli</taxon>
        <taxon>Bacillales</taxon>
        <taxon>Paenibacillaceae</taxon>
        <taxon>Paenibacillus</taxon>
    </lineage>
</organism>
<feature type="transmembrane region" description="Helical" evidence="3">
    <location>
        <begin position="257"/>
        <end position="281"/>
    </location>
</feature>
<dbReference type="Pfam" id="PF01757">
    <property type="entry name" value="Acyl_transf_3"/>
    <property type="match status" value="1"/>
</dbReference>